<evidence type="ECO:0000256" key="2">
    <source>
        <dbReference type="ARBA" id="ARBA00022827"/>
    </source>
</evidence>
<dbReference type="GO" id="GO:0016491">
    <property type="term" value="F:oxidoreductase activity"/>
    <property type="evidence" value="ECO:0007669"/>
    <property type="project" value="UniProtKB-KW"/>
</dbReference>
<dbReference type="Gene3D" id="3.30.70.2450">
    <property type="match status" value="1"/>
</dbReference>
<evidence type="ECO:0000256" key="1">
    <source>
        <dbReference type="ARBA" id="ARBA00022630"/>
    </source>
</evidence>
<accession>A0A2P7YQ14</accession>
<dbReference type="Pfam" id="PF01494">
    <property type="entry name" value="FAD_binding_3"/>
    <property type="match status" value="1"/>
</dbReference>
<keyword evidence="8" id="KW-1185">Reference proteome</keyword>
<dbReference type="GO" id="GO:0071949">
    <property type="term" value="F:FAD binding"/>
    <property type="evidence" value="ECO:0007669"/>
    <property type="project" value="InterPro"/>
</dbReference>
<feature type="compositionally biased region" description="Basic and acidic residues" evidence="5">
    <location>
        <begin position="411"/>
        <end position="422"/>
    </location>
</feature>
<dbReference type="InterPro" id="IPR002938">
    <property type="entry name" value="FAD-bd"/>
</dbReference>
<dbReference type="InterPro" id="IPR050631">
    <property type="entry name" value="PheA/TfdB_FAD_monoxygenase"/>
</dbReference>
<dbReference type="InterPro" id="IPR036188">
    <property type="entry name" value="FAD/NAD-bd_sf"/>
</dbReference>
<feature type="domain" description="FAD-binding" evidence="6">
    <location>
        <begin position="7"/>
        <end position="350"/>
    </location>
</feature>
<keyword evidence="3" id="KW-0560">Oxidoreductase</keyword>
<dbReference type="SUPFAM" id="SSF51905">
    <property type="entry name" value="FAD/NAD(P)-binding domain"/>
    <property type="match status" value="1"/>
</dbReference>
<reference evidence="7 8" key="1">
    <citation type="submission" date="2017-05" db="EMBL/GenBank/DDBJ databases">
        <title>Draft genome sequence of Elsinoe australis.</title>
        <authorList>
            <person name="Cheng Q."/>
        </authorList>
    </citation>
    <scope>NUCLEOTIDE SEQUENCE [LARGE SCALE GENOMIC DNA]</scope>
    <source>
        <strain evidence="7 8">NL1</strain>
    </source>
</reference>
<dbReference type="AlphaFoldDB" id="A0A2P7YQ14"/>
<organism evidence="7 8">
    <name type="scientific">Elsinoe australis</name>
    <dbReference type="NCBI Taxonomy" id="40998"/>
    <lineage>
        <taxon>Eukaryota</taxon>
        <taxon>Fungi</taxon>
        <taxon>Dikarya</taxon>
        <taxon>Ascomycota</taxon>
        <taxon>Pezizomycotina</taxon>
        <taxon>Dothideomycetes</taxon>
        <taxon>Dothideomycetidae</taxon>
        <taxon>Myriangiales</taxon>
        <taxon>Elsinoaceae</taxon>
        <taxon>Elsinoe</taxon>
    </lineage>
</organism>
<evidence type="ECO:0000256" key="5">
    <source>
        <dbReference type="SAM" id="MobiDB-lite"/>
    </source>
</evidence>
<comment type="caution">
    <text evidence="7">The sequence shown here is derived from an EMBL/GenBank/DDBJ whole genome shotgun (WGS) entry which is preliminary data.</text>
</comment>
<feature type="region of interest" description="Disordered" evidence="5">
    <location>
        <begin position="411"/>
        <end position="435"/>
    </location>
</feature>
<keyword evidence="1" id="KW-0285">Flavoprotein</keyword>
<dbReference type="PANTHER" id="PTHR43476">
    <property type="entry name" value="3-(3-HYDROXY-PHENYL)PROPIONATE/3-HYDROXYCINNAMIC ACID HYDROXYLASE"/>
    <property type="match status" value="1"/>
</dbReference>
<gene>
    <name evidence="7" type="ORF">B9Z65_1231</name>
</gene>
<dbReference type="PANTHER" id="PTHR43476:SF4">
    <property type="entry name" value="BLR0106 PROTEIN"/>
    <property type="match status" value="1"/>
</dbReference>
<dbReference type="Gene3D" id="3.50.50.60">
    <property type="entry name" value="FAD/NAD(P)-binding domain"/>
    <property type="match status" value="1"/>
</dbReference>
<evidence type="ECO:0000256" key="4">
    <source>
        <dbReference type="ARBA" id="ARBA00023027"/>
    </source>
</evidence>
<keyword evidence="4" id="KW-0520">NAD</keyword>
<dbReference type="PRINTS" id="PR00420">
    <property type="entry name" value="RNGMNOXGNASE"/>
</dbReference>
<dbReference type="Proteomes" id="UP000243723">
    <property type="component" value="Unassembled WGS sequence"/>
</dbReference>
<keyword evidence="2" id="KW-0274">FAD</keyword>
<evidence type="ECO:0000313" key="8">
    <source>
        <dbReference type="Proteomes" id="UP000243723"/>
    </source>
</evidence>
<sequence>MPGTFKKVIVVGAGPSGLLLAIMLAKKGISVEVLEASHELDQQPRAAHYGPPAMPDLRRAGVLDEIRRRGLTLNTMCWRNFDDHTVVTGINNEVLADIDGEDQRTTCLVLNELDALLQEDFENKYNGKVSFKHKVTGIGQDENKAWVDVETPEGNKKMEADYIVGCDGANSQIRRSLFGDLNYPGKTWDNYQIVATNTYYDFKKLGWQDANFIIHPEHFYMVAVLNKDGLYRITYGEEPGLSREQLQERMAWKFKTMLPGHPDPDQYKVVNFSPYKMHQRCADKFRVGRFTLAADAAHLCSPWGGYGITGGFVDVGGLYDCLAGIWDGVADEDILDLYSAKRIEKYKTIVDPISSENFRRVHDADPRTRLERDEFMQLCVKAETDKDLRRNMLMGGMDLRYDFTQHYKDKKGTKGFKDKSSNLEKATNGVPQPVS</sequence>
<evidence type="ECO:0000259" key="6">
    <source>
        <dbReference type="Pfam" id="PF01494"/>
    </source>
</evidence>
<dbReference type="OrthoDB" id="10016252at2759"/>
<protein>
    <submittedName>
        <fullName evidence="7">D-arabinitol dehydrogenase 1</fullName>
    </submittedName>
</protein>
<dbReference type="EMBL" id="NHZQ01000404">
    <property type="protein sequence ID" value="PSK38040.1"/>
    <property type="molecule type" value="Genomic_DNA"/>
</dbReference>
<evidence type="ECO:0000313" key="7">
    <source>
        <dbReference type="EMBL" id="PSK38040.1"/>
    </source>
</evidence>
<evidence type="ECO:0000256" key="3">
    <source>
        <dbReference type="ARBA" id="ARBA00023002"/>
    </source>
</evidence>
<proteinExistence type="predicted"/>
<dbReference type="STRING" id="40998.A0A2P7YQ14"/>
<name>A0A2P7YQ14_9PEZI</name>